<sequence>MKKAQRIAIAVIAGFAVARAVAVSANPTATENLSTQQIAASQSCRYNGEVVQSSELPSLKADPLYGLDNAGKPVGLAANSQDDALQSLKTISEPSMVASTDEGKPSAGRKLCA</sequence>
<name>V5YN57_9BURK</name>
<evidence type="ECO:0000313" key="3">
    <source>
        <dbReference type="EMBL" id="BAO19000.1"/>
    </source>
</evidence>
<protein>
    <submittedName>
        <fullName evidence="3">Uncharacterized protein</fullName>
    </submittedName>
</protein>
<evidence type="ECO:0000256" key="2">
    <source>
        <dbReference type="SAM" id="SignalP"/>
    </source>
</evidence>
<keyword evidence="2" id="KW-0732">Signal</keyword>
<evidence type="ECO:0000256" key="1">
    <source>
        <dbReference type="SAM" id="MobiDB-lite"/>
    </source>
</evidence>
<feature type="chain" id="PRO_5004743123" evidence="2">
    <location>
        <begin position="26"/>
        <end position="113"/>
    </location>
</feature>
<feature type="signal peptide" evidence="2">
    <location>
        <begin position="1"/>
        <end position="25"/>
    </location>
</feature>
<organism evidence="3">
    <name type="scientific">Burkholderia sp. M701</name>
    <dbReference type="NCBI Taxonomy" id="326454"/>
    <lineage>
        <taxon>Bacteria</taxon>
        <taxon>Pseudomonadati</taxon>
        <taxon>Pseudomonadota</taxon>
        <taxon>Betaproteobacteria</taxon>
        <taxon>Burkholderiales</taxon>
        <taxon>Burkholderiaceae</taxon>
        <taxon>Burkholderia</taxon>
    </lineage>
</organism>
<dbReference type="EMBL" id="AB853026">
    <property type="protein sequence ID" value="BAO19000.1"/>
    <property type="molecule type" value="Genomic_DNA"/>
</dbReference>
<keyword evidence="3" id="KW-0614">Plasmid</keyword>
<proteinExistence type="predicted"/>
<dbReference type="AlphaFoldDB" id="V5YN57"/>
<reference evidence="3" key="2">
    <citation type="submission" date="2024-06" db="EMBL/GenBank/DDBJ databases">
        <authorList>
            <person name="Sakai Y."/>
            <person name="Fujii T."/>
        </authorList>
    </citation>
    <scope>NUCLEOTIDE SEQUENCE</scope>
    <source>
        <strain evidence="3">M701</strain>
        <plasmid evidence="3">pM7012</plasmid>
    </source>
</reference>
<dbReference type="RefSeq" id="WP_023842543.1">
    <property type="nucleotide sequence ID" value="NC_022995.1"/>
</dbReference>
<accession>V5YN57</accession>
<reference evidence="3" key="1">
    <citation type="journal article" date="2014" name="Microbiology">
        <title>A 2,4-dichlorophenoxyacetic acid degradation plasmid pM7012 discloses distribution of an unclassified megaplasmid group across bacterial species.</title>
        <authorList>
            <person name="Sakai Y."/>
            <person name="Ogawa N."/>
            <person name="Shimomura Y."/>
            <person name="Fujii T."/>
        </authorList>
    </citation>
    <scope>NUCLEOTIDE SEQUENCE</scope>
    <source>
        <strain evidence="3">M701</strain>
    </source>
</reference>
<feature type="region of interest" description="Disordered" evidence="1">
    <location>
        <begin position="88"/>
        <end position="113"/>
    </location>
</feature>
<geneLocation type="plasmid" evidence="3">
    <name>pM7012</name>
</geneLocation>